<name>A0A9X3U069_9PROT</name>
<comment type="caution">
    <text evidence="2">The sequence shown here is derived from an EMBL/GenBank/DDBJ whole genome shotgun (WGS) entry which is preliminary data.</text>
</comment>
<protein>
    <recommendedName>
        <fullName evidence="1">UPF0262 protein NYP16_11185</fullName>
    </recommendedName>
</protein>
<dbReference type="NCBIfam" id="NF002769">
    <property type="entry name" value="PRK02853.1"/>
    <property type="match status" value="1"/>
</dbReference>
<dbReference type="EMBL" id="JANWOI010000004">
    <property type="protein sequence ID" value="MDA5194514.1"/>
    <property type="molecule type" value="Genomic_DNA"/>
</dbReference>
<dbReference type="InterPro" id="IPR008321">
    <property type="entry name" value="UCP032146"/>
</dbReference>
<reference evidence="2" key="2">
    <citation type="journal article" date="2023" name="Syst. Appl. Microbiol.">
        <title>Govania unica gen. nov., sp. nov., a rare biosphere bacterium that represents a novel family in the class Alphaproteobacteria.</title>
        <authorList>
            <person name="Vandamme P."/>
            <person name="Peeters C."/>
            <person name="Hettiarachchi A."/>
            <person name="Cnockaert M."/>
            <person name="Carlier A."/>
        </authorList>
    </citation>
    <scope>NUCLEOTIDE SEQUENCE</scope>
    <source>
        <strain evidence="2">LMG 31809</strain>
    </source>
</reference>
<organism evidence="2 3">
    <name type="scientific">Govanella unica</name>
    <dbReference type="NCBI Taxonomy" id="2975056"/>
    <lineage>
        <taxon>Bacteria</taxon>
        <taxon>Pseudomonadati</taxon>
        <taxon>Pseudomonadota</taxon>
        <taxon>Alphaproteobacteria</taxon>
        <taxon>Emcibacterales</taxon>
        <taxon>Govanellaceae</taxon>
        <taxon>Govanella</taxon>
    </lineage>
</organism>
<dbReference type="RefSeq" id="WP_274944219.1">
    <property type="nucleotide sequence ID" value="NZ_JANWOI010000004.1"/>
</dbReference>
<comment type="similarity">
    <text evidence="1">Belongs to the UPF0262 family.</text>
</comment>
<accession>A0A9X3U069</accession>
<keyword evidence="3" id="KW-1185">Reference proteome</keyword>
<evidence type="ECO:0000256" key="1">
    <source>
        <dbReference type="HAMAP-Rule" id="MF_00678"/>
    </source>
</evidence>
<dbReference type="HAMAP" id="MF_00678">
    <property type="entry name" value="UPF0262"/>
    <property type="match status" value="1"/>
</dbReference>
<gene>
    <name evidence="2" type="ORF">NYP16_11185</name>
</gene>
<dbReference type="Proteomes" id="UP001141619">
    <property type="component" value="Unassembled WGS sequence"/>
</dbReference>
<sequence length="171" mass="19985">MSGDEAQDPRQDDRQRITDLKLDERSILRRNPDIEHERRVAIFDLIEDNLFVPATRYPENYVGPYHVLLRMEDNRLAIDIKTIDSAALETVVLPLTPFRRVIKEYFLICDSYFKAIKSASPRQIEAIDMGRRGIHNEGSDILRERLADRITIDSDTARRLFTLLCVLQIRM</sequence>
<dbReference type="Pfam" id="PF06793">
    <property type="entry name" value="UPF0262"/>
    <property type="match status" value="1"/>
</dbReference>
<dbReference type="AlphaFoldDB" id="A0A9X3U069"/>
<dbReference type="PIRSF" id="PIRSF032146">
    <property type="entry name" value="UCP032146"/>
    <property type="match status" value="1"/>
</dbReference>
<evidence type="ECO:0000313" key="3">
    <source>
        <dbReference type="Proteomes" id="UP001141619"/>
    </source>
</evidence>
<evidence type="ECO:0000313" key="2">
    <source>
        <dbReference type="EMBL" id="MDA5194514.1"/>
    </source>
</evidence>
<reference evidence="2" key="1">
    <citation type="submission" date="2022-08" db="EMBL/GenBank/DDBJ databases">
        <authorList>
            <person name="Vandamme P."/>
            <person name="Hettiarachchi A."/>
            <person name="Peeters C."/>
            <person name="Cnockaert M."/>
            <person name="Carlier A."/>
        </authorList>
    </citation>
    <scope>NUCLEOTIDE SEQUENCE</scope>
    <source>
        <strain evidence="2">LMG 31809</strain>
    </source>
</reference>
<proteinExistence type="inferred from homology"/>